<keyword evidence="3" id="KW-1185">Reference proteome</keyword>
<sequence length="58" mass="6602">MVVKGTMGAWSRGWDPSHQIWIHLTQKSSALGVFLILVNISASFFLMFKLVHVPFEIE</sequence>
<reference evidence="2 3" key="1">
    <citation type="journal article" date="2021" name="Commun. Biol.">
        <title>The genome of Shorea leprosula (Dipterocarpaceae) highlights the ecological relevance of drought in aseasonal tropical rainforests.</title>
        <authorList>
            <person name="Ng K.K.S."/>
            <person name="Kobayashi M.J."/>
            <person name="Fawcett J.A."/>
            <person name="Hatakeyama M."/>
            <person name="Paape T."/>
            <person name="Ng C.H."/>
            <person name="Ang C.C."/>
            <person name="Tnah L.H."/>
            <person name="Lee C.T."/>
            <person name="Nishiyama T."/>
            <person name="Sese J."/>
            <person name="O'Brien M.J."/>
            <person name="Copetti D."/>
            <person name="Mohd Noor M.I."/>
            <person name="Ong R.C."/>
            <person name="Putra M."/>
            <person name="Sireger I.Z."/>
            <person name="Indrioko S."/>
            <person name="Kosugi Y."/>
            <person name="Izuno A."/>
            <person name="Isagi Y."/>
            <person name="Lee S.L."/>
            <person name="Shimizu K.K."/>
        </authorList>
    </citation>
    <scope>NUCLEOTIDE SEQUENCE [LARGE SCALE GENOMIC DNA]</scope>
    <source>
        <strain evidence="2">214</strain>
    </source>
</reference>
<feature type="transmembrane region" description="Helical" evidence="1">
    <location>
        <begin position="30"/>
        <end position="51"/>
    </location>
</feature>
<keyword evidence="1" id="KW-1133">Transmembrane helix</keyword>
<dbReference type="Proteomes" id="UP001054252">
    <property type="component" value="Unassembled WGS sequence"/>
</dbReference>
<proteinExistence type="predicted"/>
<evidence type="ECO:0000313" key="2">
    <source>
        <dbReference type="EMBL" id="GKV50930.1"/>
    </source>
</evidence>
<evidence type="ECO:0000313" key="3">
    <source>
        <dbReference type="Proteomes" id="UP001054252"/>
    </source>
</evidence>
<keyword evidence="1" id="KW-0812">Transmembrane</keyword>
<gene>
    <name evidence="2" type="ORF">SLEP1_g57608</name>
</gene>
<dbReference type="EMBL" id="BPVZ01000410">
    <property type="protein sequence ID" value="GKV50930.1"/>
    <property type="molecule type" value="Genomic_DNA"/>
</dbReference>
<keyword evidence="1" id="KW-0472">Membrane</keyword>
<accession>A0AAV5MM67</accession>
<evidence type="ECO:0000256" key="1">
    <source>
        <dbReference type="SAM" id="Phobius"/>
    </source>
</evidence>
<organism evidence="2 3">
    <name type="scientific">Rubroshorea leprosula</name>
    <dbReference type="NCBI Taxonomy" id="152421"/>
    <lineage>
        <taxon>Eukaryota</taxon>
        <taxon>Viridiplantae</taxon>
        <taxon>Streptophyta</taxon>
        <taxon>Embryophyta</taxon>
        <taxon>Tracheophyta</taxon>
        <taxon>Spermatophyta</taxon>
        <taxon>Magnoliopsida</taxon>
        <taxon>eudicotyledons</taxon>
        <taxon>Gunneridae</taxon>
        <taxon>Pentapetalae</taxon>
        <taxon>rosids</taxon>
        <taxon>malvids</taxon>
        <taxon>Malvales</taxon>
        <taxon>Dipterocarpaceae</taxon>
        <taxon>Rubroshorea</taxon>
    </lineage>
</organism>
<name>A0AAV5MM67_9ROSI</name>
<comment type="caution">
    <text evidence="2">The sequence shown here is derived from an EMBL/GenBank/DDBJ whole genome shotgun (WGS) entry which is preliminary data.</text>
</comment>
<dbReference type="AlphaFoldDB" id="A0AAV5MM67"/>
<protein>
    <submittedName>
        <fullName evidence="2">Uncharacterized protein</fullName>
    </submittedName>
</protein>